<dbReference type="PROSITE" id="PS50885">
    <property type="entry name" value="HAMP"/>
    <property type="match status" value="1"/>
</dbReference>
<feature type="domain" description="HAMP" evidence="8">
    <location>
        <begin position="346"/>
        <end position="398"/>
    </location>
</feature>
<evidence type="ECO:0000313" key="9">
    <source>
        <dbReference type="EMBL" id="GEK54916.1"/>
    </source>
</evidence>
<evidence type="ECO:0000256" key="5">
    <source>
        <dbReference type="SAM" id="MobiDB-lite"/>
    </source>
</evidence>
<evidence type="ECO:0000256" key="3">
    <source>
        <dbReference type="ARBA" id="ARBA00029447"/>
    </source>
</evidence>
<keyword evidence="10" id="KW-1185">Reference proteome</keyword>
<evidence type="ECO:0000313" key="10">
    <source>
        <dbReference type="Proteomes" id="UP000321419"/>
    </source>
</evidence>
<keyword evidence="6" id="KW-0812">Transmembrane</keyword>
<proteinExistence type="inferred from homology"/>
<dbReference type="Gene3D" id="1.10.287.950">
    <property type="entry name" value="Methyl-accepting chemotaxis protein"/>
    <property type="match status" value="1"/>
</dbReference>
<dbReference type="SUPFAM" id="SSF58104">
    <property type="entry name" value="Methyl-accepting chemotaxis protein (MCP) signaling domain"/>
    <property type="match status" value="1"/>
</dbReference>
<feature type="transmembrane region" description="Helical" evidence="6">
    <location>
        <begin position="12"/>
        <end position="33"/>
    </location>
</feature>
<dbReference type="FunFam" id="1.10.287.950:FF:000001">
    <property type="entry name" value="Methyl-accepting chemotaxis sensory transducer"/>
    <property type="match status" value="1"/>
</dbReference>
<comment type="similarity">
    <text evidence="3">Belongs to the methyl-accepting chemotaxis (MCP) protein family.</text>
</comment>
<dbReference type="PROSITE" id="PS50111">
    <property type="entry name" value="CHEMOTAXIS_TRANSDUC_2"/>
    <property type="match status" value="1"/>
</dbReference>
<feature type="transmembrane region" description="Helical" evidence="6">
    <location>
        <begin position="324"/>
        <end position="345"/>
    </location>
</feature>
<dbReference type="Pfam" id="PF00672">
    <property type="entry name" value="HAMP"/>
    <property type="match status" value="1"/>
</dbReference>
<reference evidence="9 10" key="1">
    <citation type="submission" date="2019-07" db="EMBL/GenBank/DDBJ databases">
        <title>Whole genome shotgun sequence of Pseudoalteromonas espejiana NBRC 102222.</title>
        <authorList>
            <person name="Hosoyama A."/>
            <person name="Uohara A."/>
            <person name="Ohji S."/>
            <person name="Ichikawa N."/>
        </authorList>
    </citation>
    <scope>NUCLEOTIDE SEQUENCE [LARGE SCALE GENOMIC DNA]</scope>
    <source>
        <strain evidence="9 10">NBRC 102222</strain>
    </source>
</reference>
<accession>A0A510XV43</accession>
<dbReference type="Pfam" id="PF00015">
    <property type="entry name" value="MCPsignal"/>
    <property type="match status" value="1"/>
</dbReference>
<evidence type="ECO:0000256" key="1">
    <source>
        <dbReference type="ARBA" id="ARBA00004370"/>
    </source>
</evidence>
<evidence type="ECO:0000256" key="4">
    <source>
        <dbReference type="PROSITE-ProRule" id="PRU00284"/>
    </source>
</evidence>
<evidence type="ECO:0000259" key="7">
    <source>
        <dbReference type="PROSITE" id="PS50111"/>
    </source>
</evidence>
<feature type="compositionally biased region" description="Polar residues" evidence="5">
    <location>
        <begin position="418"/>
        <end position="427"/>
    </location>
</feature>
<dbReference type="AlphaFoldDB" id="A0A510XV43"/>
<evidence type="ECO:0000256" key="2">
    <source>
        <dbReference type="ARBA" id="ARBA00023224"/>
    </source>
</evidence>
<dbReference type="GO" id="GO:0006935">
    <property type="term" value="P:chemotaxis"/>
    <property type="evidence" value="ECO:0007669"/>
    <property type="project" value="InterPro"/>
</dbReference>
<feature type="region of interest" description="Disordered" evidence="5">
    <location>
        <begin position="418"/>
        <end position="456"/>
    </location>
</feature>
<sequence>MEIHMNLTVSQRIWCGFIFITLLLIIIGGNSLIKIASIDSSTQQVNQLSLPALNRSSELQAEFILMSKAAQASFYTTSNAQLAPIKQKVLEQKEKFNALHADLQRVVQDDPELSQKSQAVEKTYLSFLSTVENLLADKDKQLVLNKKLTAQLETIEIAAEDANSVVLDITDITNFEQSHPRAYQAANNLENNFMSVVSNSTDMLTVKTTNTLDIVKNEQAYYLEEVIRTLALIKPAIEQDNNDLYSDLQEYVDTLVTNISGNNSLAANKQRLIDAIALTEKELAQSEQATNMALSQIDDLVTQASTVAYKLQEGVRKDVDSANLWTWAGMIIATLIAIAIAILTVNRITKPLAEVNRILDIVASGDMTQRLDDTAKDEFGELSKSCNTLIDSLRSLIKGIISRSTQLAAASEETSAITGESSQAIRNQQAQVEQAATATTEMSSTSQTVSNSAQQALDEIKNADKEAERVKGISHQNKATIEQLAREVDDAASVINKLHQDSASIGSILDVIRGIAEQTNLLALNAAIEAARAGEYGRGFAVVADEVRSLASKTQESTQEIQSMIESLQSGAEAAVTAMDKGKQQAVSCVEQSDLASSALDSITLAVSQAHDVSEEISTAAQEQQQVSQEISERLESIVAIAEQTAEGANQTNISSSEVAKLAEELRISVENFKV</sequence>
<evidence type="ECO:0000256" key="6">
    <source>
        <dbReference type="SAM" id="Phobius"/>
    </source>
</evidence>
<dbReference type="GO" id="GO:0004888">
    <property type="term" value="F:transmembrane signaling receptor activity"/>
    <property type="evidence" value="ECO:0007669"/>
    <property type="project" value="InterPro"/>
</dbReference>
<dbReference type="CDD" id="cd11386">
    <property type="entry name" value="MCP_signal"/>
    <property type="match status" value="1"/>
</dbReference>
<evidence type="ECO:0000259" key="8">
    <source>
        <dbReference type="PROSITE" id="PS50885"/>
    </source>
</evidence>
<dbReference type="SMART" id="SM00283">
    <property type="entry name" value="MA"/>
    <property type="match status" value="1"/>
</dbReference>
<dbReference type="GO" id="GO:0007165">
    <property type="term" value="P:signal transduction"/>
    <property type="evidence" value="ECO:0007669"/>
    <property type="project" value="UniProtKB-KW"/>
</dbReference>
<dbReference type="PANTHER" id="PTHR32089:SF70">
    <property type="entry name" value="ENERGY TAXIS MODULATING METHYL ACCEPTING SENSORY TRANSDUCER"/>
    <property type="match status" value="1"/>
</dbReference>
<dbReference type="InterPro" id="IPR024478">
    <property type="entry name" value="HlyB_4HB_MCP"/>
</dbReference>
<comment type="caution">
    <text evidence="9">The sequence shown here is derived from an EMBL/GenBank/DDBJ whole genome shotgun (WGS) entry which is preliminary data.</text>
</comment>
<keyword evidence="6" id="KW-0472">Membrane</keyword>
<comment type="subcellular location">
    <subcellularLocation>
        <location evidence="1">Membrane</location>
    </subcellularLocation>
</comment>
<feature type="compositionally biased region" description="Low complexity" evidence="5">
    <location>
        <begin position="428"/>
        <end position="448"/>
    </location>
</feature>
<dbReference type="EMBL" id="BJUM01000014">
    <property type="protein sequence ID" value="GEK54916.1"/>
    <property type="molecule type" value="Genomic_DNA"/>
</dbReference>
<dbReference type="PRINTS" id="PR00260">
    <property type="entry name" value="CHEMTRNSDUCR"/>
</dbReference>
<organism evidence="9 10">
    <name type="scientific">Pseudoalteromonas espejiana</name>
    <dbReference type="NCBI Taxonomy" id="28107"/>
    <lineage>
        <taxon>Bacteria</taxon>
        <taxon>Pseudomonadati</taxon>
        <taxon>Pseudomonadota</taxon>
        <taxon>Gammaproteobacteria</taxon>
        <taxon>Alteromonadales</taxon>
        <taxon>Pseudoalteromonadaceae</taxon>
        <taxon>Pseudoalteromonas</taxon>
    </lineage>
</organism>
<keyword evidence="6" id="KW-1133">Transmembrane helix</keyword>
<dbReference type="Pfam" id="PF12729">
    <property type="entry name" value="4HB_MCP_1"/>
    <property type="match status" value="1"/>
</dbReference>
<feature type="domain" description="Methyl-accepting transducer" evidence="7">
    <location>
        <begin position="403"/>
        <end position="639"/>
    </location>
</feature>
<dbReference type="InterPro" id="IPR004090">
    <property type="entry name" value="Chemotax_Me-accpt_rcpt"/>
</dbReference>
<dbReference type="InterPro" id="IPR004089">
    <property type="entry name" value="MCPsignal_dom"/>
</dbReference>
<name>A0A510XV43_9GAMM</name>
<dbReference type="SMART" id="SM00304">
    <property type="entry name" value="HAMP"/>
    <property type="match status" value="1"/>
</dbReference>
<dbReference type="GO" id="GO:0016020">
    <property type="term" value="C:membrane"/>
    <property type="evidence" value="ECO:0007669"/>
    <property type="project" value="UniProtKB-SubCell"/>
</dbReference>
<dbReference type="PANTHER" id="PTHR32089">
    <property type="entry name" value="METHYL-ACCEPTING CHEMOTAXIS PROTEIN MCPB"/>
    <property type="match status" value="1"/>
</dbReference>
<keyword evidence="2 4" id="KW-0807">Transducer</keyword>
<dbReference type="CDD" id="cd06225">
    <property type="entry name" value="HAMP"/>
    <property type="match status" value="1"/>
</dbReference>
<gene>
    <name evidence="9" type="ORF">PES01_17610</name>
</gene>
<dbReference type="InterPro" id="IPR003660">
    <property type="entry name" value="HAMP_dom"/>
</dbReference>
<protein>
    <submittedName>
        <fullName evidence="9">Methyl-accepting chemotaxis protein</fullName>
    </submittedName>
</protein>
<dbReference type="Proteomes" id="UP000321419">
    <property type="component" value="Unassembled WGS sequence"/>
</dbReference>